<dbReference type="InterPro" id="IPR000489">
    <property type="entry name" value="Pterin-binding_dom"/>
</dbReference>
<evidence type="ECO:0000313" key="2">
    <source>
        <dbReference type="EMBL" id="KPQ42368.1"/>
    </source>
</evidence>
<dbReference type="Proteomes" id="UP000050360">
    <property type="component" value="Unassembled WGS sequence"/>
</dbReference>
<dbReference type="AlphaFoldDB" id="A0A0P8CHX6"/>
<proteinExistence type="predicted"/>
<dbReference type="PROSITE" id="PS50972">
    <property type="entry name" value="PTERIN_BINDING"/>
    <property type="match status" value="1"/>
</dbReference>
<dbReference type="EMBL" id="LKCM01000237">
    <property type="protein sequence ID" value="KPQ42368.1"/>
    <property type="molecule type" value="Genomic_DNA"/>
</dbReference>
<accession>A0A0P8CHX6</accession>
<evidence type="ECO:0000313" key="3">
    <source>
        <dbReference type="Proteomes" id="UP000050360"/>
    </source>
</evidence>
<dbReference type="GO" id="GO:0004156">
    <property type="term" value="F:dihydropteroate synthase activity"/>
    <property type="evidence" value="ECO:0007669"/>
    <property type="project" value="UniProtKB-EC"/>
</dbReference>
<name>A0A0P8CHX6_9EURY</name>
<dbReference type="SUPFAM" id="SSF51717">
    <property type="entry name" value="Dihydropteroate synthetase-like"/>
    <property type="match status" value="1"/>
</dbReference>
<dbReference type="EC" id="2.5.1.15" evidence="2"/>
<dbReference type="Pfam" id="PF00809">
    <property type="entry name" value="Pterin_bind"/>
    <property type="match status" value="1"/>
</dbReference>
<dbReference type="Gene3D" id="3.20.20.20">
    <property type="entry name" value="Dihydropteroate synthase-like"/>
    <property type="match status" value="1"/>
</dbReference>
<dbReference type="InterPro" id="IPR011005">
    <property type="entry name" value="Dihydropteroate_synth-like_sf"/>
</dbReference>
<dbReference type="NCBIfam" id="TIGR00284">
    <property type="entry name" value="dihydropteroate synthase-like protein"/>
    <property type="match status" value="1"/>
</dbReference>
<reference evidence="2 3" key="1">
    <citation type="submission" date="2015-09" db="EMBL/GenBank/DDBJ databases">
        <title>A metagenomics-based metabolic model of nitrate-dependent anaerobic oxidation of methane by Methanoperedens-like archaea.</title>
        <authorList>
            <person name="Arshad A."/>
            <person name="Speth D.R."/>
            <person name="De Graaf R.M."/>
            <person name="Op Den Camp H.J."/>
            <person name="Jetten M.S."/>
            <person name="Welte C.U."/>
        </authorList>
    </citation>
    <scope>NUCLEOTIDE SEQUENCE [LARGE SCALE GENOMIC DNA]</scope>
</reference>
<organism evidence="2 3">
    <name type="scientific">Candidatus Methanoperedens nitratireducens</name>
    <dbReference type="NCBI Taxonomy" id="1392998"/>
    <lineage>
        <taxon>Archaea</taxon>
        <taxon>Methanobacteriati</taxon>
        <taxon>Methanobacteriota</taxon>
        <taxon>Stenosarchaea group</taxon>
        <taxon>Methanomicrobia</taxon>
        <taxon>Methanosarcinales</taxon>
        <taxon>ANME-2 cluster</taxon>
        <taxon>Candidatus Methanoperedentaceae</taxon>
        <taxon>Candidatus Methanoperedens</taxon>
    </lineage>
</organism>
<dbReference type="PATRIC" id="fig|1719120.3.peg.3349"/>
<dbReference type="InterPro" id="IPR025595">
    <property type="entry name" value="PterinBD-DUF4346"/>
</dbReference>
<feature type="domain" description="Pterin-binding" evidence="1">
    <location>
        <begin position="131"/>
        <end position="366"/>
    </location>
</feature>
<dbReference type="InterPro" id="IPR045406">
    <property type="entry name" value="DUF6513"/>
</dbReference>
<dbReference type="GO" id="GO:0042558">
    <property type="term" value="P:pteridine-containing compound metabolic process"/>
    <property type="evidence" value="ECO:0007669"/>
    <property type="project" value="InterPro"/>
</dbReference>
<gene>
    <name evidence="2" type="ORF">MPEBLZ_03085</name>
</gene>
<protein>
    <submittedName>
        <fullName evidence="2">Dihydropteroate synthase</fullName>
        <ecNumber evidence="2">2.5.1.15</ecNumber>
    </submittedName>
</protein>
<evidence type="ECO:0000259" key="1">
    <source>
        <dbReference type="PROSITE" id="PS50972"/>
    </source>
</evidence>
<dbReference type="Pfam" id="PF14251">
    <property type="entry name" value="PterinBD-DUF4346"/>
    <property type="match status" value="1"/>
</dbReference>
<dbReference type="InterPro" id="IPR005236">
    <property type="entry name" value="Dihydropt_synth"/>
</dbReference>
<comment type="caution">
    <text evidence="2">The sequence shown here is derived from an EMBL/GenBank/DDBJ whole genome shotgun (WGS) entry which is preliminary data.</text>
</comment>
<dbReference type="Pfam" id="PF20123">
    <property type="entry name" value="DUF6513"/>
    <property type="match status" value="1"/>
</dbReference>
<keyword evidence="2" id="KW-0808">Transferase</keyword>
<sequence length="498" mass="54643">MRKMNILVVTGKLASNTVKASVNGGADVLVLDIEVAAFTTPALLRRSLPPKKYDLILIPGLANGDFPGLEKEVGIPIRLGPKHAVDLGFVLSFSEGLDFSSSIPACELLTEKKRSSAFQKVFELEQTADSSLSLKSVKIGGNSRMKVMAEIVDAGSMNKNELTKKIIYFVERGADIIDLGISLDTSIGMVRTAVETARSVTDIPLSIDTLDPDSINEAVDAGIDIVLSLNSKNIDEVKDKIIRHHTASVLIPDQTGDIESLFQNIRSAQDSGIRNIIADPVLEPAGHGLTQSINRYYEFRKRDRSTPLFFGLGNMTELVDADSIGIHAILSSIAMELDANILFTPEFSHKAHDSVNELKTASMMMMLSRDRKSAPKDLGVDMLVIKEKRRREFGLMPGSIIEAKGSEKWQLDPAGCFKIELTDDMIHNNKVIPGKIIVRNVIDKDNPIAGSAAKEILDTIIERGLISRLDHAAYLGRELMKAEIALKFKRSYSQDDKF</sequence>